<accession>A0A4Y2C1E1</accession>
<dbReference type="EMBL" id="BGPR01000127">
    <property type="protein sequence ID" value="GBL97184.1"/>
    <property type="molecule type" value="Genomic_DNA"/>
</dbReference>
<sequence length="102" mass="11603">MGAVAIETGYYTVNPFRVCKSPSNFVTLAHLEPKEKERVTATKMRRRMIIDSFTAVPRIKITPIFPSDSSYPKWIFPNITSCHSNRHQPDNLAGKDLGTDRH</sequence>
<comment type="caution">
    <text evidence="2">The sequence shown here is derived from an EMBL/GenBank/DDBJ whole genome shotgun (WGS) entry which is preliminary data.</text>
</comment>
<keyword evidence="3" id="KW-1185">Reference proteome</keyword>
<protein>
    <submittedName>
        <fullName evidence="2">Uncharacterized protein</fullName>
    </submittedName>
</protein>
<evidence type="ECO:0000256" key="1">
    <source>
        <dbReference type="SAM" id="MobiDB-lite"/>
    </source>
</evidence>
<organism evidence="2 3">
    <name type="scientific">Araneus ventricosus</name>
    <name type="common">Orbweaver spider</name>
    <name type="synonym">Epeira ventricosa</name>
    <dbReference type="NCBI Taxonomy" id="182803"/>
    <lineage>
        <taxon>Eukaryota</taxon>
        <taxon>Metazoa</taxon>
        <taxon>Ecdysozoa</taxon>
        <taxon>Arthropoda</taxon>
        <taxon>Chelicerata</taxon>
        <taxon>Arachnida</taxon>
        <taxon>Araneae</taxon>
        <taxon>Araneomorphae</taxon>
        <taxon>Entelegynae</taxon>
        <taxon>Araneoidea</taxon>
        <taxon>Araneidae</taxon>
        <taxon>Araneus</taxon>
    </lineage>
</organism>
<gene>
    <name evidence="2" type="ORF">AVEN_144620_1</name>
</gene>
<feature type="region of interest" description="Disordered" evidence="1">
    <location>
        <begin position="81"/>
        <end position="102"/>
    </location>
</feature>
<dbReference type="AlphaFoldDB" id="A0A4Y2C1E1"/>
<reference evidence="2 3" key="1">
    <citation type="journal article" date="2019" name="Sci. Rep.">
        <title>Orb-weaving spider Araneus ventricosus genome elucidates the spidroin gene catalogue.</title>
        <authorList>
            <person name="Kono N."/>
            <person name="Nakamura H."/>
            <person name="Ohtoshi R."/>
            <person name="Moran D.A.P."/>
            <person name="Shinohara A."/>
            <person name="Yoshida Y."/>
            <person name="Fujiwara M."/>
            <person name="Mori M."/>
            <person name="Tomita M."/>
            <person name="Arakawa K."/>
        </authorList>
    </citation>
    <scope>NUCLEOTIDE SEQUENCE [LARGE SCALE GENOMIC DNA]</scope>
</reference>
<proteinExistence type="predicted"/>
<name>A0A4Y2C1E1_ARAVE</name>
<evidence type="ECO:0000313" key="3">
    <source>
        <dbReference type="Proteomes" id="UP000499080"/>
    </source>
</evidence>
<dbReference type="Proteomes" id="UP000499080">
    <property type="component" value="Unassembled WGS sequence"/>
</dbReference>
<evidence type="ECO:0000313" key="2">
    <source>
        <dbReference type="EMBL" id="GBL97184.1"/>
    </source>
</evidence>